<dbReference type="EMBL" id="JAWWNJ010000008">
    <property type="protein sequence ID" value="KAK7050527.1"/>
    <property type="molecule type" value="Genomic_DNA"/>
</dbReference>
<dbReference type="GO" id="GO:0005739">
    <property type="term" value="C:mitochondrion"/>
    <property type="evidence" value="ECO:0007669"/>
    <property type="project" value="UniProtKB-SubCell"/>
</dbReference>
<feature type="region of interest" description="Disordered" evidence="5">
    <location>
        <begin position="515"/>
        <end position="537"/>
    </location>
</feature>
<dbReference type="InterPro" id="IPR036525">
    <property type="entry name" value="Tubulin/FtsZ_GTPase_sf"/>
</dbReference>
<organism evidence="8 9">
    <name type="scientific">Favolaschia claudopus</name>
    <dbReference type="NCBI Taxonomy" id="2862362"/>
    <lineage>
        <taxon>Eukaryota</taxon>
        <taxon>Fungi</taxon>
        <taxon>Dikarya</taxon>
        <taxon>Basidiomycota</taxon>
        <taxon>Agaricomycotina</taxon>
        <taxon>Agaricomycetes</taxon>
        <taxon>Agaricomycetidae</taxon>
        <taxon>Agaricales</taxon>
        <taxon>Marasmiineae</taxon>
        <taxon>Mycenaceae</taxon>
        <taxon>Favolaschia</taxon>
    </lineage>
</organism>
<evidence type="ECO:0000259" key="7">
    <source>
        <dbReference type="Pfam" id="PF14881"/>
    </source>
</evidence>
<dbReference type="PANTHER" id="PTHR13391">
    <property type="entry name" value="MITOCHONDRIAL DISTRIBUTION REGULATOR MISATO"/>
    <property type="match status" value="1"/>
</dbReference>
<evidence type="ECO:0000259" key="6">
    <source>
        <dbReference type="Pfam" id="PF10644"/>
    </source>
</evidence>
<dbReference type="GO" id="GO:0007005">
    <property type="term" value="P:mitochondrion organization"/>
    <property type="evidence" value="ECO:0007669"/>
    <property type="project" value="InterPro"/>
</dbReference>
<feature type="domain" description="DML1/Misato tubulin" evidence="7">
    <location>
        <begin position="135"/>
        <end position="323"/>
    </location>
</feature>
<evidence type="ECO:0000256" key="5">
    <source>
        <dbReference type="SAM" id="MobiDB-lite"/>
    </source>
</evidence>
<comment type="subcellular location">
    <subcellularLocation>
        <location evidence="2">Mitochondrion</location>
    </subcellularLocation>
</comment>
<dbReference type="Pfam" id="PF10644">
    <property type="entry name" value="Misat_Tub_SegII"/>
    <property type="match status" value="1"/>
</dbReference>
<evidence type="ECO:0000313" key="8">
    <source>
        <dbReference type="EMBL" id="KAK7050527.1"/>
    </source>
</evidence>
<dbReference type="SUPFAM" id="SSF52490">
    <property type="entry name" value="Tubulin nucleotide-binding domain-like"/>
    <property type="match status" value="1"/>
</dbReference>
<dbReference type="PANTHER" id="PTHR13391:SF0">
    <property type="entry name" value="PROTEIN MISATO HOMOLOG 1"/>
    <property type="match status" value="1"/>
</dbReference>
<protein>
    <submittedName>
        <fullName evidence="8">Protein dml-1</fullName>
    </submittedName>
</protein>
<dbReference type="AlphaFoldDB" id="A0AAW0DH54"/>
<proteinExistence type="inferred from homology"/>
<evidence type="ECO:0000256" key="2">
    <source>
        <dbReference type="ARBA" id="ARBA00004173"/>
    </source>
</evidence>
<reference evidence="8 9" key="1">
    <citation type="journal article" date="2024" name="J Genomics">
        <title>Draft genome sequencing and assembly of Favolaschia claudopus CIRM-BRFM 2984 isolated from oak limbs.</title>
        <authorList>
            <person name="Navarro D."/>
            <person name="Drula E."/>
            <person name="Chaduli D."/>
            <person name="Cazenave R."/>
            <person name="Ahrendt S."/>
            <person name="Wang J."/>
            <person name="Lipzen A."/>
            <person name="Daum C."/>
            <person name="Barry K."/>
            <person name="Grigoriev I.V."/>
            <person name="Favel A."/>
            <person name="Rosso M.N."/>
            <person name="Martin F."/>
        </authorList>
    </citation>
    <scope>NUCLEOTIDE SEQUENCE [LARGE SCALE GENOMIC DNA]</scope>
    <source>
        <strain evidence="8 9">CIRM-BRFM 2984</strain>
    </source>
</reference>
<keyword evidence="4" id="KW-0496">Mitochondrion</keyword>
<dbReference type="InterPro" id="IPR049942">
    <property type="entry name" value="DML1/Misato"/>
</dbReference>
<dbReference type="Gene3D" id="3.40.50.1440">
    <property type="entry name" value="Tubulin/FtsZ, GTPase domain"/>
    <property type="match status" value="1"/>
</dbReference>
<comment type="function">
    <text evidence="1">Involved in the partitioning of the mitochondrial organelle and mitochondrial DNA (mtDNA) inheritance.</text>
</comment>
<evidence type="ECO:0000256" key="1">
    <source>
        <dbReference type="ARBA" id="ARBA00003757"/>
    </source>
</evidence>
<evidence type="ECO:0000256" key="4">
    <source>
        <dbReference type="ARBA" id="ARBA00023128"/>
    </source>
</evidence>
<keyword evidence="9" id="KW-1185">Reference proteome</keyword>
<comment type="caution">
    <text evidence="8">The sequence shown here is derived from an EMBL/GenBank/DDBJ whole genome shotgun (WGS) entry which is preliminary data.</text>
</comment>
<evidence type="ECO:0000313" key="9">
    <source>
        <dbReference type="Proteomes" id="UP001362999"/>
    </source>
</evidence>
<dbReference type="Pfam" id="PF14881">
    <property type="entry name" value="Tubulin_3"/>
    <property type="match status" value="1"/>
</dbReference>
<sequence length="537" mass="59285">MKEILYIQAGTQANYIGTHFWNTQESYFTYDAEEEEDPSSSGGHSTVNHSLSFREGLNQKNEPTFCPRLLAFDHKAQFGTLNQDNALFGMDAHTDEQILWSENPIEYKQQLVTKSRYQIDLEASDVDAGHEASAVQLEDIRYWSDFNRVYYVPRTIQKVPDPPQWDGGGSGGWNAGQDMFTRYNEETGLMEGPLRLFLEECDTIQGIQLMHDTMTFGSFVDALLTAVRDDFAKLPLLSWPLLSDTAPSKLTDNGLGVRKVINDALALRSLSEMSLMTVPIWSPATWTDQVCRNPYIQASTAHTYHTSAILSAHIESVTLPLRLKSTTDDISSLSAQLSWKTAVPFAELSGVFPHASAPELDRRIYNFSSYTTSISQSTLFSRRDVTRGLSPSDITSYNEWRNTFGFDEPAASRYVLGAASIHPTHAAAYPLPTSFPAFFSSPEAQAGSGPPEVLSRPRSTTVFSSLGATSGASGFFSGYAKFLEDGLRRRISPEKTGIELEELGDLVNDLWTLHDNAGGDGDGDGLDSGSDVHGEDE</sequence>
<gene>
    <name evidence="8" type="ORF">R3P38DRAFT_3387438</name>
</gene>
<feature type="domain" description="Misato Segment II tubulin-like" evidence="6">
    <location>
        <begin position="2"/>
        <end position="122"/>
    </location>
</feature>
<dbReference type="InterPro" id="IPR019605">
    <property type="entry name" value="Misato_II_tubulin-like"/>
</dbReference>
<dbReference type="InterPro" id="IPR029209">
    <property type="entry name" value="DML1/Misato_tubulin"/>
</dbReference>
<accession>A0AAW0DH54</accession>
<comment type="similarity">
    <text evidence="3">Belongs to the misato family.</text>
</comment>
<name>A0AAW0DH54_9AGAR</name>
<evidence type="ECO:0000256" key="3">
    <source>
        <dbReference type="ARBA" id="ARBA00008507"/>
    </source>
</evidence>
<dbReference type="Proteomes" id="UP001362999">
    <property type="component" value="Unassembled WGS sequence"/>
</dbReference>